<dbReference type="AlphaFoldDB" id="A0AAV1DJ11"/>
<feature type="domain" description="DUF7792" evidence="3">
    <location>
        <begin position="2"/>
        <end position="113"/>
    </location>
</feature>
<dbReference type="Pfam" id="PF25055">
    <property type="entry name" value="DUF7792"/>
    <property type="match status" value="1"/>
</dbReference>
<dbReference type="Proteomes" id="UP001161247">
    <property type="component" value="Chromosome 5"/>
</dbReference>
<dbReference type="InterPro" id="IPR000225">
    <property type="entry name" value="Armadillo"/>
</dbReference>
<proteinExistence type="predicted"/>
<dbReference type="PANTHER" id="PTHR46168:SF8">
    <property type="entry name" value="ARMADILLO REPEAT ONLY 1"/>
    <property type="match status" value="1"/>
</dbReference>
<evidence type="ECO:0000256" key="2">
    <source>
        <dbReference type="SAM" id="MobiDB-lite"/>
    </source>
</evidence>
<keyword evidence="5" id="KW-1185">Reference proteome</keyword>
<dbReference type="Gene3D" id="1.25.10.10">
    <property type="entry name" value="Leucine-rich Repeat Variant"/>
    <property type="match status" value="1"/>
</dbReference>
<dbReference type="EMBL" id="OX459122">
    <property type="protein sequence ID" value="CAI9107839.1"/>
    <property type="molecule type" value="Genomic_DNA"/>
</dbReference>
<evidence type="ECO:0000313" key="4">
    <source>
        <dbReference type="EMBL" id="CAI9107839.1"/>
    </source>
</evidence>
<feature type="region of interest" description="Disordered" evidence="2">
    <location>
        <begin position="411"/>
        <end position="452"/>
    </location>
</feature>
<keyword evidence="1" id="KW-0677">Repeat</keyword>
<sequence length="452" mass="50084">MLPKPIQLADLVTKSADDAITFRQECLEIKAKTEELANLLRQADHASINAFYDRPTRRIIYGTEQVLDETLILILRCKARGLKRVFNIHNYSQPRRLSRQLQDSIGDVSRLLRLPVPAHGPGNAFFIGLPPIIIKEPTLCLVWEQIAIINSGSVEERAEAVGLLVSIARENDWFGNLIRKEGGIPPLLKAAEEGSLEGQENAARAIGYLGRDPEIAKQMLEAGVSLVFAKILKESRMEVQVMVAWAISELAANYPDCQDHFAQSNIISLLVSHLTFETIQEHGEMSVRANREEEMQNQVHNVATDAVDLKSGPETGLSTEGRDFQDPIIKAQMKEMAAKALRYLCKGNVTICRSITESSALSCFVVLLEKSNDKIQHHSVRALMEITAVAEDNLELRQSAFSTTSPVVELLSNSSSESSGRRSDPPDSQHQVDWKPGEDFSGDRNTDHQAAG</sequence>
<dbReference type="InterPro" id="IPR056694">
    <property type="entry name" value="DUF7792"/>
</dbReference>
<dbReference type="SMART" id="SM00185">
    <property type="entry name" value="ARM"/>
    <property type="match status" value="3"/>
</dbReference>
<dbReference type="PANTHER" id="PTHR46168">
    <property type="entry name" value="ARMADILLO REPEAT ONLY 4"/>
    <property type="match status" value="1"/>
</dbReference>
<feature type="compositionally biased region" description="Basic and acidic residues" evidence="2">
    <location>
        <begin position="419"/>
        <end position="452"/>
    </location>
</feature>
<accession>A0AAV1DJ11</accession>
<organism evidence="4 5">
    <name type="scientific">Oldenlandia corymbosa var. corymbosa</name>
    <dbReference type="NCBI Taxonomy" id="529605"/>
    <lineage>
        <taxon>Eukaryota</taxon>
        <taxon>Viridiplantae</taxon>
        <taxon>Streptophyta</taxon>
        <taxon>Embryophyta</taxon>
        <taxon>Tracheophyta</taxon>
        <taxon>Spermatophyta</taxon>
        <taxon>Magnoliopsida</taxon>
        <taxon>eudicotyledons</taxon>
        <taxon>Gunneridae</taxon>
        <taxon>Pentapetalae</taxon>
        <taxon>asterids</taxon>
        <taxon>lamiids</taxon>
        <taxon>Gentianales</taxon>
        <taxon>Rubiaceae</taxon>
        <taxon>Rubioideae</taxon>
        <taxon>Spermacoceae</taxon>
        <taxon>Hedyotis-Oldenlandia complex</taxon>
        <taxon>Oldenlandia</taxon>
    </lineage>
</organism>
<evidence type="ECO:0000313" key="5">
    <source>
        <dbReference type="Proteomes" id="UP001161247"/>
    </source>
</evidence>
<reference evidence="4" key="1">
    <citation type="submission" date="2023-03" db="EMBL/GenBank/DDBJ databases">
        <authorList>
            <person name="Julca I."/>
        </authorList>
    </citation>
    <scope>NUCLEOTIDE SEQUENCE</scope>
</reference>
<dbReference type="Pfam" id="PF00514">
    <property type="entry name" value="Arm"/>
    <property type="match status" value="1"/>
</dbReference>
<evidence type="ECO:0000259" key="3">
    <source>
        <dbReference type="Pfam" id="PF25055"/>
    </source>
</evidence>
<dbReference type="SUPFAM" id="SSF48371">
    <property type="entry name" value="ARM repeat"/>
    <property type="match status" value="1"/>
</dbReference>
<gene>
    <name evidence="4" type="ORF">OLC1_LOCUS16047</name>
</gene>
<protein>
    <submittedName>
        <fullName evidence="4">OLC1v1007308C1</fullName>
    </submittedName>
</protein>
<dbReference type="InterPro" id="IPR016024">
    <property type="entry name" value="ARM-type_fold"/>
</dbReference>
<evidence type="ECO:0000256" key="1">
    <source>
        <dbReference type="ARBA" id="ARBA00022737"/>
    </source>
</evidence>
<dbReference type="InterPro" id="IPR011989">
    <property type="entry name" value="ARM-like"/>
</dbReference>
<name>A0AAV1DJ11_OLDCO</name>